<evidence type="ECO:0000256" key="1">
    <source>
        <dbReference type="ARBA" id="ARBA00022741"/>
    </source>
</evidence>
<feature type="domain" description="IstB-like ATP-binding" evidence="3">
    <location>
        <begin position="29"/>
        <end position="260"/>
    </location>
</feature>
<sequence length="290" mass="32273">MAVAFMRALSPRMPLIGEPAMPTHDLVKTLHDLKMPAMAASLLSQFDDPASEERTFEDRLASLLKAECLRRADERAERFLRLAKCPAMADLALWQANGRTGLKRSMIDSLASCAWVDRTHNLLITGPSGIGKTFLACALGREAAKKNRSLAYWRLPALLDALHTAKEAGRLIDMRARLERTRLLILDDWLVDCPSQEDVQELRRVIETREGKASTLVASQYPIDAWHRRLGDPTLADGILDRLTSVAHRIALAGASMRRRAPDPMALDQGVVTLSEQPAEQHRRSARTGQ</sequence>
<dbReference type="KEGG" id="xbc:ELE36_02605"/>
<evidence type="ECO:0000313" key="4">
    <source>
        <dbReference type="EMBL" id="QBB69353.1"/>
    </source>
</evidence>
<dbReference type="InterPro" id="IPR028350">
    <property type="entry name" value="DNAC/IstB-like"/>
</dbReference>
<gene>
    <name evidence="4" type="ORF">ELE36_02605</name>
</gene>
<dbReference type="AlphaFoldDB" id="A0A411HFT3"/>
<keyword evidence="5" id="KW-1185">Reference proteome</keyword>
<dbReference type="GO" id="GO:0005524">
    <property type="term" value="F:ATP binding"/>
    <property type="evidence" value="ECO:0007669"/>
    <property type="project" value="UniProtKB-KW"/>
</dbReference>
<dbReference type="PANTHER" id="PTHR30050">
    <property type="entry name" value="CHROMOSOMAL REPLICATION INITIATOR PROTEIN DNAA"/>
    <property type="match status" value="1"/>
</dbReference>
<dbReference type="NCBIfam" id="NF038214">
    <property type="entry name" value="IS21_help_AAA"/>
    <property type="match status" value="1"/>
</dbReference>
<keyword evidence="1" id="KW-0547">Nucleotide-binding</keyword>
<dbReference type="InterPro" id="IPR002611">
    <property type="entry name" value="IstB_ATP-bd"/>
</dbReference>
<dbReference type="CDD" id="cd00009">
    <property type="entry name" value="AAA"/>
    <property type="match status" value="1"/>
</dbReference>
<evidence type="ECO:0000259" key="3">
    <source>
        <dbReference type="Pfam" id="PF01695"/>
    </source>
</evidence>
<dbReference type="GO" id="GO:0006260">
    <property type="term" value="P:DNA replication"/>
    <property type="evidence" value="ECO:0007669"/>
    <property type="project" value="TreeGrafter"/>
</dbReference>
<dbReference type="SUPFAM" id="SSF52540">
    <property type="entry name" value="P-loop containing nucleoside triphosphate hydrolases"/>
    <property type="match status" value="1"/>
</dbReference>
<name>A0A411HFT3_9GAMM</name>
<dbReference type="Gene3D" id="3.40.50.300">
    <property type="entry name" value="P-loop containing nucleotide triphosphate hydrolases"/>
    <property type="match status" value="1"/>
</dbReference>
<evidence type="ECO:0000313" key="5">
    <source>
        <dbReference type="Proteomes" id="UP000291562"/>
    </source>
</evidence>
<reference evidence="4 5" key="1">
    <citation type="submission" date="2019-01" db="EMBL/GenBank/DDBJ databases">
        <title>Pseudolysobacter antarctica gen. nov., sp. nov., isolated from Fildes Peninsula, Antarctica.</title>
        <authorList>
            <person name="Wei Z."/>
            <person name="Peng F."/>
        </authorList>
    </citation>
    <scope>NUCLEOTIDE SEQUENCE [LARGE SCALE GENOMIC DNA]</scope>
    <source>
        <strain evidence="4 5">AQ6-296</strain>
    </source>
</reference>
<dbReference type="OrthoDB" id="8150723at2"/>
<dbReference type="Proteomes" id="UP000291562">
    <property type="component" value="Chromosome"/>
</dbReference>
<dbReference type="EMBL" id="CP035704">
    <property type="protein sequence ID" value="QBB69353.1"/>
    <property type="molecule type" value="Genomic_DNA"/>
</dbReference>
<dbReference type="InterPro" id="IPR047661">
    <property type="entry name" value="IstB"/>
</dbReference>
<evidence type="ECO:0000256" key="2">
    <source>
        <dbReference type="ARBA" id="ARBA00022840"/>
    </source>
</evidence>
<dbReference type="PANTHER" id="PTHR30050:SF4">
    <property type="entry name" value="ATP-BINDING PROTEIN RV3427C IN INSERTION SEQUENCE-RELATED"/>
    <property type="match status" value="1"/>
</dbReference>
<protein>
    <recommendedName>
        <fullName evidence="3">IstB-like ATP-binding domain-containing protein</fullName>
    </recommendedName>
</protein>
<dbReference type="Pfam" id="PF01695">
    <property type="entry name" value="IstB_IS21"/>
    <property type="match status" value="1"/>
</dbReference>
<proteinExistence type="predicted"/>
<keyword evidence="2" id="KW-0067">ATP-binding</keyword>
<dbReference type="InterPro" id="IPR027417">
    <property type="entry name" value="P-loop_NTPase"/>
</dbReference>
<dbReference type="PIRSF" id="PIRSF003073">
    <property type="entry name" value="DNAC_TnpB_IstB"/>
    <property type="match status" value="1"/>
</dbReference>
<accession>A0A411HFT3</accession>
<organism evidence="4 5">
    <name type="scientific">Pseudolysobacter antarcticus</name>
    <dbReference type="NCBI Taxonomy" id="2511995"/>
    <lineage>
        <taxon>Bacteria</taxon>
        <taxon>Pseudomonadati</taxon>
        <taxon>Pseudomonadota</taxon>
        <taxon>Gammaproteobacteria</taxon>
        <taxon>Lysobacterales</taxon>
        <taxon>Rhodanobacteraceae</taxon>
        <taxon>Pseudolysobacter</taxon>
    </lineage>
</organism>